<protein>
    <submittedName>
        <fullName evidence="1">Uncharacterized protein</fullName>
    </submittedName>
</protein>
<reference evidence="1 2" key="1">
    <citation type="submission" date="2019-05" db="EMBL/GenBank/DDBJ databases">
        <title>Draft Whole-Genome sequence of the green sulfur bacterium Chlorobaculum thiosulfatiphilum DSM 249.</title>
        <authorList>
            <person name="Meyer T.E."/>
            <person name="Kyndt J.A."/>
        </authorList>
    </citation>
    <scope>NUCLEOTIDE SEQUENCE [LARGE SCALE GENOMIC DNA]</scope>
    <source>
        <strain evidence="1 2">DSM 249</strain>
    </source>
</reference>
<keyword evidence="2" id="KW-1185">Reference proteome</keyword>
<dbReference type="RefSeq" id="WP_139457545.1">
    <property type="nucleotide sequence ID" value="NZ_VDCH01000026.1"/>
</dbReference>
<sequence>MLKRELALYRKYIEKGVRVSFITDGRQDKKLYPEKPQDIEILCNEFRLPSRYEEHPIPLIEVKAAGAAISRGSETPKRNDFAAQIPLLKRFMNLGE</sequence>
<dbReference type="Proteomes" id="UP000308271">
    <property type="component" value="Unassembled WGS sequence"/>
</dbReference>
<dbReference type="AlphaFoldDB" id="A0A5C4S4B6"/>
<comment type="caution">
    <text evidence="1">The sequence shown here is derived from an EMBL/GenBank/DDBJ whole genome shotgun (WGS) entry which is preliminary data.</text>
</comment>
<proteinExistence type="predicted"/>
<name>A0A5C4S4B6_CHLTI</name>
<accession>A0A5C4S4B6</accession>
<gene>
    <name evidence="1" type="ORF">FGF66_10240</name>
</gene>
<evidence type="ECO:0000313" key="2">
    <source>
        <dbReference type="Proteomes" id="UP000308271"/>
    </source>
</evidence>
<organism evidence="1 2">
    <name type="scientific">Chlorobaculum thiosulfatiphilum</name>
    <name type="common">Chlorobium limicola f.sp. thiosulfatophilum</name>
    <dbReference type="NCBI Taxonomy" id="115852"/>
    <lineage>
        <taxon>Bacteria</taxon>
        <taxon>Pseudomonadati</taxon>
        <taxon>Chlorobiota</taxon>
        <taxon>Chlorobiia</taxon>
        <taxon>Chlorobiales</taxon>
        <taxon>Chlorobiaceae</taxon>
        <taxon>Chlorobaculum</taxon>
    </lineage>
</organism>
<dbReference type="EMBL" id="VDCH01000026">
    <property type="protein sequence ID" value="TNJ37581.1"/>
    <property type="molecule type" value="Genomic_DNA"/>
</dbReference>
<evidence type="ECO:0000313" key="1">
    <source>
        <dbReference type="EMBL" id="TNJ37581.1"/>
    </source>
</evidence>